<feature type="compositionally biased region" description="Polar residues" evidence="1">
    <location>
        <begin position="20"/>
        <end position="35"/>
    </location>
</feature>
<evidence type="ECO:0000313" key="2">
    <source>
        <dbReference type="EMBL" id="KAH6870908.1"/>
    </source>
</evidence>
<feature type="region of interest" description="Disordered" evidence="1">
    <location>
        <begin position="71"/>
        <end position="91"/>
    </location>
</feature>
<comment type="caution">
    <text evidence="2">The sequence shown here is derived from an EMBL/GenBank/DDBJ whole genome shotgun (WGS) entry which is preliminary data.</text>
</comment>
<feature type="region of interest" description="Disordered" evidence="1">
    <location>
        <begin position="1"/>
        <end position="38"/>
    </location>
</feature>
<evidence type="ECO:0000313" key="3">
    <source>
        <dbReference type="Proteomes" id="UP000777438"/>
    </source>
</evidence>
<feature type="region of interest" description="Disordered" evidence="1">
    <location>
        <begin position="143"/>
        <end position="194"/>
    </location>
</feature>
<dbReference type="OrthoDB" id="5147273at2759"/>
<gene>
    <name evidence="2" type="ORF">B0T10DRAFT_417921</name>
</gene>
<name>A0A9P8VST5_9HYPO</name>
<dbReference type="Proteomes" id="UP000777438">
    <property type="component" value="Unassembled WGS sequence"/>
</dbReference>
<evidence type="ECO:0000256" key="1">
    <source>
        <dbReference type="SAM" id="MobiDB-lite"/>
    </source>
</evidence>
<keyword evidence="3" id="KW-1185">Reference proteome</keyword>
<reference evidence="2 3" key="1">
    <citation type="journal article" date="2021" name="Nat. Commun.">
        <title>Genetic determinants of endophytism in the Arabidopsis root mycobiome.</title>
        <authorList>
            <person name="Mesny F."/>
            <person name="Miyauchi S."/>
            <person name="Thiergart T."/>
            <person name="Pickel B."/>
            <person name="Atanasova L."/>
            <person name="Karlsson M."/>
            <person name="Huettel B."/>
            <person name="Barry K.W."/>
            <person name="Haridas S."/>
            <person name="Chen C."/>
            <person name="Bauer D."/>
            <person name="Andreopoulos W."/>
            <person name="Pangilinan J."/>
            <person name="LaButti K."/>
            <person name="Riley R."/>
            <person name="Lipzen A."/>
            <person name="Clum A."/>
            <person name="Drula E."/>
            <person name="Henrissat B."/>
            <person name="Kohler A."/>
            <person name="Grigoriev I.V."/>
            <person name="Martin F.M."/>
            <person name="Hacquard S."/>
        </authorList>
    </citation>
    <scope>NUCLEOTIDE SEQUENCE [LARGE SCALE GENOMIC DNA]</scope>
    <source>
        <strain evidence="2 3">MPI-CAGE-CH-0241</strain>
    </source>
</reference>
<sequence>MEQHYGIGDQDALGNPFASYPQTFSSFPRPHSSQGLHEPSWELRSDYEIYLRNDFPSGRRRSQRIRALITGSEVDPLPPSPPTQPSTQLSTQSQCVTREGFESAMQIVRGVIGEGQKLTKELTESYERVHKWRQRWDWSPLSSDAYESPPPYSPRRTTPTPEVNTSPSTQQSLSSSPVPDQISNPPIPGDPAVSAEDLFNRINEFAKGHGFGIIRRNTHSYKGRKIR</sequence>
<proteinExistence type="predicted"/>
<dbReference type="AlphaFoldDB" id="A0A9P8VST5"/>
<protein>
    <submittedName>
        <fullName evidence="2">Uncharacterized protein</fullName>
    </submittedName>
</protein>
<accession>A0A9P8VST5</accession>
<feature type="non-terminal residue" evidence="2">
    <location>
        <position position="227"/>
    </location>
</feature>
<feature type="compositionally biased region" description="Low complexity" evidence="1">
    <location>
        <begin position="154"/>
        <end position="177"/>
    </location>
</feature>
<dbReference type="EMBL" id="JAGPYM010000063">
    <property type="protein sequence ID" value="KAH6870908.1"/>
    <property type="molecule type" value="Genomic_DNA"/>
</dbReference>
<organism evidence="2 3">
    <name type="scientific">Thelonectria olida</name>
    <dbReference type="NCBI Taxonomy" id="1576542"/>
    <lineage>
        <taxon>Eukaryota</taxon>
        <taxon>Fungi</taxon>
        <taxon>Dikarya</taxon>
        <taxon>Ascomycota</taxon>
        <taxon>Pezizomycotina</taxon>
        <taxon>Sordariomycetes</taxon>
        <taxon>Hypocreomycetidae</taxon>
        <taxon>Hypocreales</taxon>
        <taxon>Nectriaceae</taxon>
        <taxon>Thelonectria</taxon>
    </lineage>
</organism>